<sequence length="104" mass="12068">RKDKTFIGVSKNILFSHKSHPENIFKSRILDFQYTLMARLYSSSRLLRSSQLSFLQFVLNFRSLSKKMSSISDSCYPTYYSDDDTSSDASEIEELRLHLDSIIA</sequence>
<accession>A0A3M7QLI6</accession>
<feature type="non-terminal residue" evidence="1">
    <location>
        <position position="1"/>
    </location>
</feature>
<dbReference type="EMBL" id="REGN01005752">
    <property type="protein sequence ID" value="RNA12170.1"/>
    <property type="molecule type" value="Genomic_DNA"/>
</dbReference>
<name>A0A3M7QLI6_BRAPC</name>
<keyword evidence="2" id="KW-1185">Reference proteome</keyword>
<gene>
    <name evidence="1" type="ORF">BpHYR1_033170</name>
</gene>
<evidence type="ECO:0000313" key="1">
    <source>
        <dbReference type="EMBL" id="RNA12170.1"/>
    </source>
</evidence>
<dbReference type="AlphaFoldDB" id="A0A3M7QLI6"/>
<dbReference type="Proteomes" id="UP000276133">
    <property type="component" value="Unassembled WGS sequence"/>
</dbReference>
<organism evidence="1 2">
    <name type="scientific">Brachionus plicatilis</name>
    <name type="common">Marine rotifer</name>
    <name type="synonym">Brachionus muelleri</name>
    <dbReference type="NCBI Taxonomy" id="10195"/>
    <lineage>
        <taxon>Eukaryota</taxon>
        <taxon>Metazoa</taxon>
        <taxon>Spiralia</taxon>
        <taxon>Gnathifera</taxon>
        <taxon>Rotifera</taxon>
        <taxon>Eurotatoria</taxon>
        <taxon>Monogononta</taxon>
        <taxon>Pseudotrocha</taxon>
        <taxon>Ploima</taxon>
        <taxon>Brachionidae</taxon>
        <taxon>Brachionus</taxon>
    </lineage>
</organism>
<proteinExistence type="predicted"/>
<evidence type="ECO:0000313" key="2">
    <source>
        <dbReference type="Proteomes" id="UP000276133"/>
    </source>
</evidence>
<protein>
    <submittedName>
        <fullName evidence="1">Uncharacterized protein</fullName>
    </submittedName>
</protein>
<reference evidence="1 2" key="1">
    <citation type="journal article" date="2018" name="Sci. Rep.">
        <title>Genomic signatures of local adaptation to the degree of environmental predictability in rotifers.</title>
        <authorList>
            <person name="Franch-Gras L."/>
            <person name="Hahn C."/>
            <person name="Garcia-Roger E.M."/>
            <person name="Carmona M.J."/>
            <person name="Serra M."/>
            <person name="Gomez A."/>
        </authorList>
    </citation>
    <scope>NUCLEOTIDE SEQUENCE [LARGE SCALE GENOMIC DNA]</scope>
    <source>
        <strain evidence="1">HYR1</strain>
    </source>
</reference>
<comment type="caution">
    <text evidence="1">The sequence shown here is derived from an EMBL/GenBank/DDBJ whole genome shotgun (WGS) entry which is preliminary data.</text>
</comment>